<evidence type="ECO:0000313" key="2">
    <source>
        <dbReference type="Proteomes" id="UP001066276"/>
    </source>
</evidence>
<evidence type="ECO:0000313" key="1">
    <source>
        <dbReference type="EMBL" id="KAJ1140004.1"/>
    </source>
</evidence>
<sequence>MANRIVPEIIDDSGAPSRTPYEIAQSFATYYRELYEERPRPWVEREAPLLQEVSFPVISARERRDLDEPLDLQEVAEAFLGLAAGRTPGPDGFPAELYQKFCDIFTPTCLPCMRRLKERGAFPLI</sequence>
<organism evidence="1 2">
    <name type="scientific">Pleurodeles waltl</name>
    <name type="common">Iberian ribbed newt</name>
    <dbReference type="NCBI Taxonomy" id="8319"/>
    <lineage>
        <taxon>Eukaryota</taxon>
        <taxon>Metazoa</taxon>
        <taxon>Chordata</taxon>
        <taxon>Craniata</taxon>
        <taxon>Vertebrata</taxon>
        <taxon>Euteleostomi</taxon>
        <taxon>Amphibia</taxon>
        <taxon>Batrachia</taxon>
        <taxon>Caudata</taxon>
        <taxon>Salamandroidea</taxon>
        <taxon>Salamandridae</taxon>
        <taxon>Pleurodelinae</taxon>
        <taxon>Pleurodeles</taxon>
    </lineage>
</organism>
<keyword evidence="2" id="KW-1185">Reference proteome</keyword>
<gene>
    <name evidence="1" type="ORF">NDU88_006365</name>
</gene>
<dbReference type="AlphaFoldDB" id="A0AAV7QJU8"/>
<dbReference type="EMBL" id="JANPWB010000010">
    <property type="protein sequence ID" value="KAJ1140004.1"/>
    <property type="molecule type" value="Genomic_DNA"/>
</dbReference>
<accession>A0AAV7QJU8</accession>
<reference evidence="1" key="1">
    <citation type="journal article" date="2022" name="bioRxiv">
        <title>Sequencing and chromosome-scale assembly of the giantPleurodeles waltlgenome.</title>
        <authorList>
            <person name="Brown T."/>
            <person name="Elewa A."/>
            <person name="Iarovenko S."/>
            <person name="Subramanian E."/>
            <person name="Araus A.J."/>
            <person name="Petzold A."/>
            <person name="Susuki M."/>
            <person name="Suzuki K.-i.T."/>
            <person name="Hayashi T."/>
            <person name="Toyoda A."/>
            <person name="Oliveira C."/>
            <person name="Osipova E."/>
            <person name="Leigh N.D."/>
            <person name="Simon A."/>
            <person name="Yun M.H."/>
        </authorList>
    </citation>
    <scope>NUCLEOTIDE SEQUENCE</scope>
    <source>
        <strain evidence="1">20211129_DDA</strain>
        <tissue evidence="1">Liver</tissue>
    </source>
</reference>
<name>A0AAV7QJU8_PLEWA</name>
<comment type="caution">
    <text evidence="1">The sequence shown here is derived from an EMBL/GenBank/DDBJ whole genome shotgun (WGS) entry which is preliminary data.</text>
</comment>
<dbReference type="Proteomes" id="UP001066276">
    <property type="component" value="Chromosome 6"/>
</dbReference>
<proteinExistence type="predicted"/>
<protein>
    <submittedName>
        <fullName evidence="1">Uncharacterized protein</fullName>
    </submittedName>
</protein>